<dbReference type="PANTHER" id="PTHR40260">
    <property type="entry name" value="BLR8190 PROTEIN"/>
    <property type="match status" value="1"/>
</dbReference>
<feature type="domain" description="EthD" evidence="1">
    <location>
        <begin position="12"/>
        <end position="88"/>
    </location>
</feature>
<evidence type="ECO:0000313" key="3">
    <source>
        <dbReference type="Proteomes" id="UP000663801"/>
    </source>
</evidence>
<protein>
    <submittedName>
        <fullName evidence="2">EthD family reductase</fullName>
    </submittedName>
</protein>
<dbReference type="SUPFAM" id="SSF54909">
    <property type="entry name" value="Dimeric alpha+beta barrel"/>
    <property type="match status" value="1"/>
</dbReference>
<dbReference type="RefSeq" id="WP_205256694.1">
    <property type="nucleotide sequence ID" value="NZ_BAAAPV010000004.1"/>
</dbReference>
<gene>
    <name evidence="2" type="ORF">JL107_09025</name>
</gene>
<dbReference type="PANTHER" id="PTHR40260:SF2">
    <property type="entry name" value="BLR8190 PROTEIN"/>
    <property type="match status" value="1"/>
</dbReference>
<comment type="caution">
    <text evidence="2">The sequence shown here is derived from an EMBL/GenBank/DDBJ whole genome shotgun (WGS) entry which is preliminary data.</text>
</comment>
<dbReference type="Pfam" id="PF07110">
    <property type="entry name" value="EthD"/>
    <property type="match status" value="1"/>
</dbReference>
<proteinExistence type="predicted"/>
<sequence>MYQITVTYGVPADPEAFDRYYRDTHLPLASQIPDLQSLTGGRCYSADGQPIGAYLVTTLTFDSEEVAVSSMATPQGVAAAQDIANFATGGASIVYTDVAYRLP</sequence>
<name>A0A938YKX5_9ACTN</name>
<dbReference type="InterPro" id="IPR009799">
    <property type="entry name" value="EthD_dom"/>
</dbReference>
<dbReference type="NCBIfam" id="TIGR02118">
    <property type="entry name" value="EthD family reductase"/>
    <property type="match status" value="1"/>
</dbReference>
<dbReference type="Gene3D" id="3.30.70.100">
    <property type="match status" value="1"/>
</dbReference>
<dbReference type="EMBL" id="JAERWL010000008">
    <property type="protein sequence ID" value="MBM9476583.1"/>
    <property type="molecule type" value="Genomic_DNA"/>
</dbReference>
<evidence type="ECO:0000313" key="2">
    <source>
        <dbReference type="EMBL" id="MBM9476583.1"/>
    </source>
</evidence>
<evidence type="ECO:0000259" key="1">
    <source>
        <dbReference type="Pfam" id="PF07110"/>
    </source>
</evidence>
<reference evidence="2" key="1">
    <citation type="submission" date="2021-01" db="EMBL/GenBank/DDBJ databases">
        <title>KCTC 19127 draft genome.</title>
        <authorList>
            <person name="An D."/>
        </authorList>
    </citation>
    <scope>NUCLEOTIDE SEQUENCE</scope>
    <source>
        <strain evidence="2">KCTC 19127</strain>
    </source>
</reference>
<keyword evidence="3" id="KW-1185">Reference proteome</keyword>
<organism evidence="2 3">
    <name type="scientific">Nakamurella flavida</name>
    <dbReference type="NCBI Taxonomy" id="363630"/>
    <lineage>
        <taxon>Bacteria</taxon>
        <taxon>Bacillati</taxon>
        <taxon>Actinomycetota</taxon>
        <taxon>Actinomycetes</taxon>
        <taxon>Nakamurellales</taxon>
        <taxon>Nakamurellaceae</taxon>
        <taxon>Nakamurella</taxon>
    </lineage>
</organism>
<dbReference type="GO" id="GO:0016491">
    <property type="term" value="F:oxidoreductase activity"/>
    <property type="evidence" value="ECO:0007669"/>
    <property type="project" value="InterPro"/>
</dbReference>
<accession>A0A938YKX5</accession>
<dbReference type="AlphaFoldDB" id="A0A938YKX5"/>
<dbReference type="Proteomes" id="UP000663801">
    <property type="component" value="Unassembled WGS sequence"/>
</dbReference>
<dbReference type="InterPro" id="IPR011008">
    <property type="entry name" value="Dimeric_a/b-barrel"/>
</dbReference>